<comment type="function">
    <text evidence="9">Involved in the biosynthesis of ADP-glucose, a building block required for the elongation reactions to produce glycogen. Catalyzes the reaction between ATP and alpha-D-glucose 1-phosphate (G1P) to produce pyrophosphate and ADP-Glc.</text>
</comment>
<comment type="caution">
    <text evidence="9">Lacks conserved residue(s) required for the propagation of feature annotation.</text>
</comment>
<evidence type="ECO:0000256" key="3">
    <source>
        <dbReference type="ARBA" id="ARBA00022679"/>
    </source>
</evidence>
<dbReference type="GO" id="GO:0005524">
    <property type="term" value="F:ATP binding"/>
    <property type="evidence" value="ECO:0007669"/>
    <property type="project" value="UniProtKB-KW"/>
</dbReference>
<evidence type="ECO:0000256" key="8">
    <source>
        <dbReference type="ARBA" id="ARBA00023277"/>
    </source>
</evidence>
<evidence type="ECO:0000259" key="10">
    <source>
        <dbReference type="Pfam" id="PF00483"/>
    </source>
</evidence>
<dbReference type="CDD" id="cd02508">
    <property type="entry name" value="ADP_Glucose_PP"/>
    <property type="match status" value="1"/>
</dbReference>
<evidence type="ECO:0000313" key="12">
    <source>
        <dbReference type="EMBL" id="MBT2987865.1"/>
    </source>
</evidence>
<dbReference type="InterPro" id="IPR056818">
    <property type="entry name" value="GlmU/GlgC-like_hexapep"/>
</dbReference>
<evidence type="ECO:0000313" key="13">
    <source>
        <dbReference type="Proteomes" id="UP000770889"/>
    </source>
</evidence>
<dbReference type="PANTHER" id="PTHR43523:SF2">
    <property type="entry name" value="GLUCOSE-1-PHOSPHATE ADENYLYLTRANSFERASE"/>
    <property type="match status" value="1"/>
</dbReference>
<dbReference type="InterPro" id="IPR005836">
    <property type="entry name" value="ADP_Glu_pyroP_CS"/>
</dbReference>
<keyword evidence="4 9" id="KW-0548">Nucleotidyltransferase</keyword>
<name>A0A944M644_9GAMM</name>
<evidence type="ECO:0000256" key="5">
    <source>
        <dbReference type="ARBA" id="ARBA00022741"/>
    </source>
</evidence>
<feature type="site" description="Could play a key role in the communication between the regulatory and the substrate sites" evidence="9">
    <location>
        <position position="97"/>
    </location>
</feature>
<dbReference type="SUPFAM" id="SSF51161">
    <property type="entry name" value="Trimeric LpxA-like enzymes"/>
    <property type="match status" value="1"/>
</dbReference>
<dbReference type="PROSITE" id="PS00809">
    <property type="entry name" value="ADP_GLC_PYROPHOSPH_2"/>
    <property type="match status" value="1"/>
</dbReference>
<evidence type="ECO:0000256" key="9">
    <source>
        <dbReference type="HAMAP-Rule" id="MF_00624"/>
    </source>
</evidence>
<evidence type="ECO:0000256" key="6">
    <source>
        <dbReference type="ARBA" id="ARBA00022840"/>
    </source>
</evidence>
<evidence type="ECO:0000256" key="2">
    <source>
        <dbReference type="ARBA" id="ARBA00022600"/>
    </source>
</evidence>
<dbReference type="NCBIfam" id="NF002023">
    <property type="entry name" value="PRK00844.1"/>
    <property type="match status" value="1"/>
</dbReference>
<keyword evidence="8 9" id="KW-0119">Carbohydrate metabolism</keyword>
<keyword evidence="6 9" id="KW-0067">ATP-binding</keyword>
<dbReference type="GO" id="GO:0005978">
    <property type="term" value="P:glycogen biosynthetic process"/>
    <property type="evidence" value="ECO:0007669"/>
    <property type="project" value="UniProtKB-UniRule"/>
</dbReference>
<dbReference type="EC" id="2.7.7.27" evidence="9"/>
<organism evidence="12 13">
    <name type="scientific">Candidatus Thiodiazotropha taylori</name>
    <dbReference type="NCBI Taxonomy" id="2792791"/>
    <lineage>
        <taxon>Bacteria</taxon>
        <taxon>Pseudomonadati</taxon>
        <taxon>Pseudomonadota</taxon>
        <taxon>Gammaproteobacteria</taxon>
        <taxon>Chromatiales</taxon>
        <taxon>Sedimenticolaceae</taxon>
        <taxon>Candidatus Thiodiazotropha</taxon>
    </lineage>
</organism>
<gene>
    <name evidence="9" type="primary">glgC</name>
    <name evidence="12" type="ORF">KME65_02780</name>
</gene>
<dbReference type="PANTHER" id="PTHR43523">
    <property type="entry name" value="GLUCOSE-1-PHOSPHATE ADENYLYLTRANSFERASE-RELATED"/>
    <property type="match status" value="1"/>
</dbReference>
<keyword evidence="7 9" id="KW-0320">Glycogen biosynthesis</keyword>
<sequence length="407" mass="44601">MLDKTLTVILAGGQGSRLQPLTLERTKAAVPFGGQYRIIDFSLVNCLHSGLRRILVLTQYKSHSLQKHLRDGWSLFNPELGEYITAVPPQMRRGGGWYDGTADAVYQNLYMLKRSGAERVLILPGDTIYRMDYAPLIAFHAQRGASVTVACMQLPYADIGLSGVLEMDPSGRVAAYGTRSSQQPADGGDSATAMVSLGIYLFSIDALIAALEEDHDLSGSSHEFTRDILPRMVVNSDVYAYQFGGEEGRVTQDRYWRDVATIDSYYEANMELLAPVPSLDLYQPEWPIRTHHGQNPPARTVPGISGSEGIFINSIVANGVLIVGGSVQHSILFPQTLIGDEAVIHDSILFDGVRVGDGAQLENCIIDKDVVIPPGERIGFDQERDAARFTVSPKGVVVIPKGYRFRS</sequence>
<dbReference type="NCBIfam" id="NF001947">
    <property type="entry name" value="PRK00725.1"/>
    <property type="match status" value="1"/>
</dbReference>
<feature type="site" description="Could play a key role in the communication between the regulatory and the substrate sites" evidence="9">
    <location>
        <position position="59"/>
    </location>
</feature>
<keyword evidence="2 9" id="KW-0321">Glycogen metabolism</keyword>
<evidence type="ECO:0000256" key="1">
    <source>
        <dbReference type="ARBA" id="ARBA00010443"/>
    </source>
</evidence>
<dbReference type="Proteomes" id="UP000770889">
    <property type="component" value="Unassembled WGS sequence"/>
</dbReference>
<evidence type="ECO:0000256" key="4">
    <source>
        <dbReference type="ARBA" id="ARBA00022695"/>
    </source>
</evidence>
<reference evidence="12 13" key="1">
    <citation type="submission" date="2021-05" db="EMBL/GenBank/DDBJ databases">
        <title>Genetic and Functional Diversity in Clade A Lucinid endosymbionts from the Bahamas.</title>
        <authorList>
            <person name="Giani N.M."/>
            <person name="Engel A.S."/>
            <person name="Campbell B.J."/>
        </authorList>
    </citation>
    <scope>NUCLEOTIDE SEQUENCE [LARGE SCALE GENOMIC DNA]</scope>
    <source>
        <strain evidence="12">LUC16012Gg_MoonRockCtena</strain>
    </source>
</reference>
<dbReference type="Pfam" id="PF24894">
    <property type="entry name" value="Hexapep_GlmU"/>
    <property type="match status" value="1"/>
</dbReference>
<dbReference type="InterPro" id="IPR011004">
    <property type="entry name" value="Trimer_LpxA-like_sf"/>
</dbReference>
<comment type="subunit">
    <text evidence="9">Homotetramer.</text>
</comment>
<keyword evidence="5 9" id="KW-0547">Nucleotide-binding</keyword>
<dbReference type="Gene3D" id="3.90.550.10">
    <property type="entry name" value="Spore Coat Polysaccharide Biosynthesis Protein SpsA, Chain A"/>
    <property type="match status" value="1"/>
</dbReference>
<proteinExistence type="inferred from homology"/>
<dbReference type="HAMAP" id="MF_00624">
    <property type="entry name" value="GlgC"/>
    <property type="match status" value="1"/>
</dbReference>
<evidence type="ECO:0000259" key="11">
    <source>
        <dbReference type="Pfam" id="PF24894"/>
    </source>
</evidence>
<dbReference type="GO" id="GO:0008878">
    <property type="term" value="F:glucose-1-phosphate adenylyltransferase activity"/>
    <property type="evidence" value="ECO:0007669"/>
    <property type="project" value="UniProtKB-UniRule"/>
</dbReference>
<protein>
    <recommendedName>
        <fullName evidence="9">Glucose-1-phosphate adenylyltransferase</fullName>
        <ecNumber evidence="9">2.7.7.27</ecNumber>
    </recommendedName>
    <alternativeName>
        <fullName evidence="9">ADP-glucose pyrophosphorylase</fullName>
        <shortName evidence="9">ADPGlc PPase</shortName>
    </alternativeName>
    <alternativeName>
        <fullName evidence="9">ADP-glucose synthase</fullName>
    </alternativeName>
</protein>
<dbReference type="Gene3D" id="2.160.10.10">
    <property type="entry name" value="Hexapeptide repeat proteins"/>
    <property type="match status" value="1"/>
</dbReference>
<dbReference type="CDD" id="cd04651">
    <property type="entry name" value="LbH_G1P_AT_C"/>
    <property type="match status" value="1"/>
</dbReference>
<dbReference type="SUPFAM" id="SSF53448">
    <property type="entry name" value="Nucleotide-diphospho-sugar transferases"/>
    <property type="match status" value="1"/>
</dbReference>
<dbReference type="Pfam" id="PF00483">
    <property type="entry name" value="NTP_transferase"/>
    <property type="match status" value="1"/>
</dbReference>
<dbReference type="AlphaFoldDB" id="A0A944M644"/>
<dbReference type="InterPro" id="IPR029044">
    <property type="entry name" value="Nucleotide-diphossugar_trans"/>
</dbReference>
<accession>A0A944M644</accession>
<dbReference type="InterPro" id="IPR023049">
    <property type="entry name" value="GlgC_bac"/>
</dbReference>
<evidence type="ECO:0000256" key="7">
    <source>
        <dbReference type="ARBA" id="ARBA00023056"/>
    </source>
</evidence>
<dbReference type="EMBL" id="JAHHGM010000002">
    <property type="protein sequence ID" value="MBT2987865.1"/>
    <property type="molecule type" value="Genomic_DNA"/>
</dbReference>
<comment type="similarity">
    <text evidence="1 9">Belongs to the bacterial/plant glucose-1-phosphate adenylyltransferase family.</text>
</comment>
<keyword evidence="3 9" id="KW-0808">Transferase</keyword>
<feature type="binding site" evidence="9">
    <location>
        <position position="98"/>
    </location>
    <ligand>
        <name>alpha-D-glucose 1-phosphate</name>
        <dbReference type="ChEBI" id="CHEBI:58601"/>
    </ligand>
</feature>
<comment type="catalytic activity">
    <reaction evidence="9">
        <text>alpha-D-glucose 1-phosphate + ATP + H(+) = ADP-alpha-D-glucose + diphosphate</text>
        <dbReference type="Rhea" id="RHEA:12120"/>
        <dbReference type="ChEBI" id="CHEBI:15378"/>
        <dbReference type="ChEBI" id="CHEBI:30616"/>
        <dbReference type="ChEBI" id="CHEBI:33019"/>
        <dbReference type="ChEBI" id="CHEBI:57498"/>
        <dbReference type="ChEBI" id="CHEBI:58601"/>
        <dbReference type="EC" id="2.7.7.27"/>
    </reaction>
</comment>
<feature type="domain" description="Nucleotidyl transferase" evidence="10">
    <location>
        <begin position="7"/>
        <end position="273"/>
    </location>
</feature>
<comment type="caution">
    <text evidence="12">The sequence shown here is derived from an EMBL/GenBank/DDBJ whole genome shotgun (WGS) entry which is preliminary data.</text>
</comment>
<feature type="binding site" evidence="9">
    <location>
        <position position="196"/>
    </location>
    <ligand>
        <name>alpha-D-glucose 1-phosphate</name>
        <dbReference type="ChEBI" id="CHEBI:58601"/>
    </ligand>
</feature>
<dbReference type="InterPro" id="IPR005835">
    <property type="entry name" value="NTP_transferase_dom"/>
</dbReference>
<dbReference type="InterPro" id="IPR011831">
    <property type="entry name" value="ADP-Glc_PPase"/>
</dbReference>
<feature type="binding site" evidence="9">
    <location>
        <position position="163"/>
    </location>
    <ligand>
        <name>alpha-D-glucose 1-phosphate</name>
        <dbReference type="ChEBI" id="CHEBI:58601"/>
    </ligand>
</feature>
<feature type="domain" description="Glucose-1-phosphate adenylyltransferase/Bifunctional protein GlmU-like C-terminal hexapeptide" evidence="11">
    <location>
        <begin position="296"/>
        <end position="399"/>
    </location>
</feature>
<comment type="pathway">
    <text evidence="9">Glycan biosynthesis; glycogen biosynthesis.</text>
</comment>